<organism evidence="2">
    <name type="scientific">Pseudogymnoascus destructans</name>
    <dbReference type="NCBI Taxonomy" id="655981"/>
    <lineage>
        <taxon>Eukaryota</taxon>
        <taxon>Fungi</taxon>
        <taxon>Dikarya</taxon>
        <taxon>Ascomycota</taxon>
        <taxon>Pezizomycotina</taxon>
        <taxon>Leotiomycetes</taxon>
        <taxon>Thelebolales</taxon>
        <taxon>Thelebolaceae</taxon>
        <taxon>Pseudogymnoascus</taxon>
    </lineage>
</organism>
<dbReference type="EMBL" id="KV441386">
    <property type="protein sequence ID" value="OAF62881.1"/>
    <property type="molecule type" value="Genomic_DNA"/>
</dbReference>
<proteinExistence type="predicted"/>
<dbReference type="VEuPathDB" id="FungiDB:GMDG_00847"/>
<accession>A0A177ANG6</accession>
<evidence type="ECO:0000256" key="1">
    <source>
        <dbReference type="SAM" id="MobiDB-lite"/>
    </source>
</evidence>
<sequence length="171" mass="18384">MDVMQNKLSNPHGLGQQRSSSNQTRLFNLMSHLANALRQITKKSSKIQTPSSTSCSFSFSARNKSILCSDSETFSAFSLSGDPSATAPSMPLPNCSTALDREQQSGPEAAEGSNEGIKCREADGQPPRAHRGDAHAEGPKEGSLWHESQDGVSSRGREDDCMSRIVLSLCL</sequence>
<dbReference type="OrthoDB" id="3434987at2759"/>
<feature type="compositionally biased region" description="Basic and acidic residues" evidence="1">
    <location>
        <begin position="130"/>
        <end position="159"/>
    </location>
</feature>
<gene>
    <name evidence="2" type="ORF">VC83_00526</name>
</gene>
<dbReference type="GeneID" id="36283621"/>
<protein>
    <submittedName>
        <fullName evidence="2">Uncharacterized protein</fullName>
    </submittedName>
</protein>
<dbReference type="Proteomes" id="UP000077154">
    <property type="component" value="Unassembled WGS sequence"/>
</dbReference>
<feature type="region of interest" description="Disordered" evidence="1">
    <location>
        <begin position="79"/>
        <end position="159"/>
    </location>
</feature>
<feature type="region of interest" description="Disordered" evidence="1">
    <location>
        <begin position="1"/>
        <end position="20"/>
    </location>
</feature>
<name>A0A177ANG6_9PEZI</name>
<evidence type="ECO:0000313" key="2">
    <source>
        <dbReference type="EMBL" id="OAF62881.1"/>
    </source>
</evidence>
<dbReference type="AlphaFoldDB" id="A0A177ANG6"/>
<dbReference type="RefSeq" id="XP_024328152.1">
    <property type="nucleotide sequence ID" value="XM_024464217.1"/>
</dbReference>
<reference evidence="2" key="1">
    <citation type="submission" date="2016-03" db="EMBL/GenBank/DDBJ databases">
        <title>Updated assembly of Pseudogymnoascus destructans, the fungus causing white-nose syndrome of bats.</title>
        <authorList>
            <person name="Palmer J.M."/>
            <person name="Drees K.P."/>
            <person name="Foster J.T."/>
            <person name="Lindner D.L."/>
        </authorList>
    </citation>
    <scope>NUCLEOTIDE SEQUENCE [LARGE SCALE GENOMIC DNA]</scope>
    <source>
        <strain evidence="2">20631-21</strain>
    </source>
</reference>